<name>A0A1F4YDJ7_9BACT</name>
<reference evidence="2 3" key="1">
    <citation type="journal article" date="2016" name="Nat. Commun.">
        <title>Thousands of microbial genomes shed light on interconnected biogeochemical processes in an aquifer system.</title>
        <authorList>
            <person name="Anantharaman K."/>
            <person name="Brown C.T."/>
            <person name="Hug L.A."/>
            <person name="Sharon I."/>
            <person name="Castelle C.J."/>
            <person name="Probst A.J."/>
            <person name="Thomas B.C."/>
            <person name="Singh A."/>
            <person name="Wilkins M.J."/>
            <person name="Karaoz U."/>
            <person name="Brodie E.L."/>
            <person name="Williams K.H."/>
            <person name="Hubbard S.S."/>
            <person name="Banfield J.F."/>
        </authorList>
    </citation>
    <scope>NUCLEOTIDE SEQUENCE [LARGE SCALE GENOMIC DNA]</scope>
</reference>
<dbReference type="AlphaFoldDB" id="A0A1F4YDJ7"/>
<dbReference type="EMBL" id="MEXH01000023">
    <property type="protein sequence ID" value="OGC92045.1"/>
    <property type="molecule type" value="Genomic_DNA"/>
</dbReference>
<sequence>MGVSVREIEVALDAVRRMTPDERVEVADRLSRERAGNYAFVTGVAGVSLNWSIVPIGCAVCLLRLNRLEVRVIGQKV</sequence>
<evidence type="ECO:0000313" key="2">
    <source>
        <dbReference type="EMBL" id="OGC92045.1"/>
    </source>
</evidence>
<keyword evidence="1" id="KW-0812">Transmembrane</keyword>
<keyword evidence="1" id="KW-0472">Membrane</keyword>
<comment type="caution">
    <text evidence="2">The sequence shown here is derived from an EMBL/GenBank/DDBJ whole genome shotgun (WGS) entry which is preliminary data.</text>
</comment>
<gene>
    <name evidence="2" type="ORF">A2876_02390</name>
</gene>
<evidence type="ECO:0000256" key="1">
    <source>
        <dbReference type="SAM" id="Phobius"/>
    </source>
</evidence>
<organism evidence="2 3">
    <name type="scientific">Candidatus Amesbacteria bacterium RIFCSPHIGHO2_01_FULL_48_32b</name>
    <dbReference type="NCBI Taxonomy" id="1797253"/>
    <lineage>
        <taxon>Bacteria</taxon>
        <taxon>Candidatus Amesiibacteriota</taxon>
    </lineage>
</organism>
<accession>A0A1F4YDJ7</accession>
<evidence type="ECO:0000313" key="3">
    <source>
        <dbReference type="Proteomes" id="UP000178176"/>
    </source>
</evidence>
<protein>
    <submittedName>
        <fullName evidence="2">Uncharacterized protein</fullName>
    </submittedName>
</protein>
<keyword evidence="1" id="KW-1133">Transmembrane helix</keyword>
<proteinExistence type="predicted"/>
<dbReference type="Proteomes" id="UP000178176">
    <property type="component" value="Unassembled WGS sequence"/>
</dbReference>
<feature type="transmembrane region" description="Helical" evidence="1">
    <location>
        <begin position="38"/>
        <end position="63"/>
    </location>
</feature>